<evidence type="ECO:0000256" key="1">
    <source>
        <dbReference type="ARBA" id="ARBA00004651"/>
    </source>
</evidence>
<keyword evidence="9" id="KW-1185">Reference proteome</keyword>
<keyword evidence="3 6" id="KW-0812">Transmembrane</keyword>
<evidence type="ECO:0000256" key="6">
    <source>
        <dbReference type="SAM" id="Phobius"/>
    </source>
</evidence>
<dbReference type="PANTHER" id="PTHR32322">
    <property type="entry name" value="INNER MEMBRANE TRANSPORTER"/>
    <property type="match status" value="1"/>
</dbReference>
<dbReference type="InterPro" id="IPR037185">
    <property type="entry name" value="EmrE-like"/>
</dbReference>
<feature type="transmembrane region" description="Helical" evidence="6">
    <location>
        <begin position="157"/>
        <end position="176"/>
    </location>
</feature>
<comment type="caution">
    <text evidence="8">The sequence shown here is derived from an EMBL/GenBank/DDBJ whole genome shotgun (WGS) entry which is preliminary data.</text>
</comment>
<evidence type="ECO:0000313" key="8">
    <source>
        <dbReference type="EMBL" id="MFC3676443.1"/>
    </source>
</evidence>
<evidence type="ECO:0000256" key="5">
    <source>
        <dbReference type="ARBA" id="ARBA00023136"/>
    </source>
</evidence>
<dbReference type="RefSeq" id="WP_379727070.1">
    <property type="nucleotide sequence ID" value="NZ_JBHRYJ010000002.1"/>
</dbReference>
<evidence type="ECO:0000256" key="4">
    <source>
        <dbReference type="ARBA" id="ARBA00022989"/>
    </source>
</evidence>
<proteinExistence type="predicted"/>
<gene>
    <name evidence="8" type="ORF">ACFOOQ_12875</name>
</gene>
<feature type="transmembrane region" description="Helical" evidence="6">
    <location>
        <begin position="246"/>
        <end position="266"/>
    </location>
</feature>
<comment type="subcellular location">
    <subcellularLocation>
        <location evidence="1">Cell membrane</location>
        <topology evidence="1">Multi-pass membrane protein</topology>
    </subcellularLocation>
</comment>
<accession>A0ABV7VG59</accession>
<feature type="domain" description="EamA" evidence="7">
    <location>
        <begin position="5"/>
        <end position="137"/>
    </location>
</feature>
<feature type="transmembrane region" description="Helical" evidence="6">
    <location>
        <begin position="96"/>
        <end position="113"/>
    </location>
</feature>
<keyword evidence="4 6" id="KW-1133">Transmembrane helix</keyword>
<feature type="transmembrane region" description="Helical" evidence="6">
    <location>
        <begin position="272"/>
        <end position="289"/>
    </location>
</feature>
<feature type="transmembrane region" description="Helical" evidence="6">
    <location>
        <begin position="210"/>
        <end position="234"/>
    </location>
</feature>
<sequence length="295" mass="31114">MKPGRGDLAMLTSVFIWGNTFPTAKYVLTVLPPPVYAASRYLLAALTLMLVLALRGGLQPPRRQDLPGLAALGFVGITLMQLLWTNALDLTTASKGAILVSVAPIFALLISSFRGQRLSVSAWAGVALSFAGVFLVINNSVSRITLGGGTLTGDLLFLAVAFCWANYSVFATPYLARLGALRTTAWSMLFGALMLSPALGFGIGDIDWGAITPGIIACYLFTAFVAGALGYLFWYAGIARLGIARSVIYSYLIPVFALLSAVTFLGEHVSPVQFAGAAVVITGLVLTRISPVKTA</sequence>
<name>A0ABV7VG59_9PROT</name>
<feature type="transmembrane region" description="Helical" evidence="6">
    <location>
        <begin position="120"/>
        <end position="137"/>
    </location>
</feature>
<feature type="domain" description="EamA" evidence="7">
    <location>
        <begin position="152"/>
        <end position="287"/>
    </location>
</feature>
<reference evidence="9" key="1">
    <citation type="journal article" date="2019" name="Int. J. Syst. Evol. Microbiol.">
        <title>The Global Catalogue of Microorganisms (GCM) 10K type strain sequencing project: providing services to taxonomists for standard genome sequencing and annotation.</title>
        <authorList>
            <consortium name="The Broad Institute Genomics Platform"/>
            <consortium name="The Broad Institute Genome Sequencing Center for Infectious Disease"/>
            <person name="Wu L."/>
            <person name="Ma J."/>
        </authorList>
    </citation>
    <scope>NUCLEOTIDE SEQUENCE [LARGE SCALE GENOMIC DNA]</scope>
    <source>
        <strain evidence="9">KCTC 42182</strain>
    </source>
</reference>
<organism evidence="8 9">
    <name type="scientific">Ferrovibrio xuzhouensis</name>
    <dbReference type="NCBI Taxonomy" id="1576914"/>
    <lineage>
        <taxon>Bacteria</taxon>
        <taxon>Pseudomonadati</taxon>
        <taxon>Pseudomonadota</taxon>
        <taxon>Alphaproteobacteria</taxon>
        <taxon>Rhodospirillales</taxon>
        <taxon>Rhodospirillaceae</taxon>
        <taxon>Ferrovibrio</taxon>
    </lineage>
</organism>
<feature type="transmembrane region" description="Helical" evidence="6">
    <location>
        <begin position="183"/>
        <end position="204"/>
    </location>
</feature>
<dbReference type="EMBL" id="JBHRYJ010000002">
    <property type="protein sequence ID" value="MFC3676443.1"/>
    <property type="molecule type" value="Genomic_DNA"/>
</dbReference>
<feature type="transmembrane region" description="Helical" evidence="6">
    <location>
        <begin position="66"/>
        <end position="84"/>
    </location>
</feature>
<keyword evidence="5 6" id="KW-0472">Membrane</keyword>
<dbReference type="InterPro" id="IPR000620">
    <property type="entry name" value="EamA_dom"/>
</dbReference>
<dbReference type="InterPro" id="IPR050638">
    <property type="entry name" value="AA-Vitamin_Transporters"/>
</dbReference>
<dbReference type="Pfam" id="PF00892">
    <property type="entry name" value="EamA"/>
    <property type="match status" value="2"/>
</dbReference>
<evidence type="ECO:0000259" key="7">
    <source>
        <dbReference type="Pfam" id="PF00892"/>
    </source>
</evidence>
<evidence type="ECO:0000313" key="9">
    <source>
        <dbReference type="Proteomes" id="UP001595711"/>
    </source>
</evidence>
<evidence type="ECO:0000256" key="3">
    <source>
        <dbReference type="ARBA" id="ARBA00022692"/>
    </source>
</evidence>
<dbReference type="PANTHER" id="PTHR32322:SF18">
    <property type="entry name" value="S-ADENOSYLMETHIONINE_S-ADENOSYLHOMOCYSTEINE TRANSPORTER"/>
    <property type="match status" value="1"/>
</dbReference>
<dbReference type="Proteomes" id="UP001595711">
    <property type="component" value="Unassembled WGS sequence"/>
</dbReference>
<evidence type="ECO:0000256" key="2">
    <source>
        <dbReference type="ARBA" id="ARBA00022475"/>
    </source>
</evidence>
<keyword evidence="2" id="KW-1003">Cell membrane</keyword>
<protein>
    <submittedName>
        <fullName evidence="8">DMT family transporter</fullName>
    </submittedName>
</protein>
<feature type="transmembrane region" description="Helical" evidence="6">
    <location>
        <begin position="35"/>
        <end position="54"/>
    </location>
</feature>
<dbReference type="SUPFAM" id="SSF103481">
    <property type="entry name" value="Multidrug resistance efflux transporter EmrE"/>
    <property type="match status" value="2"/>
</dbReference>